<dbReference type="AlphaFoldDB" id="A0A1I6ST78"/>
<dbReference type="SMART" id="SM00858">
    <property type="entry name" value="SAF"/>
    <property type="match status" value="1"/>
</dbReference>
<keyword evidence="3" id="KW-1185">Reference proteome</keyword>
<proteinExistence type="predicted"/>
<accession>A0A1I6ST78</accession>
<dbReference type="InterPro" id="IPR031571">
    <property type="entry name" value="RcpC_dom"/>
</dbReference>
<dbReference type="InterPro" id="IPR017592">
    <property type="entry name" value="Pilus_assmbl_Flp-typ_CpaB"/>
</dbReference>
<evidence type="ECO:0000313" key="3">
    <source>
        <dbReference type="Proteomes" id="UP000199392"/>
    </source>
</evidence>
<organism evidence="2 3">
    <name type="scientific">Alloyangia pacifica</name>
    <dbReference type="NCBI Taxonomy" id="311180"/>
    <lineage>
        <taxon>Bacteria</taxon>
        <taxon>Pseudomonadati</taxon>
        <taxon>Pseudomonadota</taxon>
        <taxon>Alphaproteobacteria</taxon>
        <taxon>Rhodobacterales</taxon>
        <taxon>Roseobacteraceae</taxon>
        <taxon>Alloyangia</taxon>
    </lineage>
</organism>
<evidence type="ECO:0000259" key="1">
    <source>
        <dbReference type="SMART" id="SM00858"/>
    </source>
</evidence>
<dbReference type="CDD" id="cd11614">
    <property type="entry name" value="SAF_CpaB_FlgA_like"/>
    <property type="match status" value="1"/>
</dbReference>
<dbReference type="InterPro" id="IPR013974">
    <property type="entry name" value="SAF"/>
</dbReference>
<dbReference type="Pfam" id="PF08666">
    <property type="entry name" value="SAF"/>
    <property type="match status" value="1"/>
</dbReference>
<evidence type="ECO:0000313" key="2">
    <source>
        <dbReference type="EMBL" id="SFS80096.1"/>
    </source>
</evidence>
<dbReference type="STRING" id="311180.SAMN04488050_10540"/>
<dbReference type="EMBL" id="FOZW01000005">
    <property type="protein sequence ID" value="SFS80096.1"/>
    <property type="molecule type" value="Genomic_DNA"/>
</dbReference>
<gene>
    <name evidence="2" type="ORF">SAMN04488050_10540</name>
</gene>
<name>A0A1I6ST78_9RHOB</name>
<reference evidence="3" key="1">
    <citation type="submission" date="2016-10" db="EMBL/GenBank/DDBJ databases">
        <authorList>
            <person name="Varghese N."/>
            <person name="Submissions S."/>
        </authorList>
    </citation>
    <scope>NUCLEOTIDE SEQUENCE [LARGE SCALE GENOMIC DNA]</scope>
    <source>
        <strain evidence="3">DSM 26894</strain>
    </source>
</reference>
<dbReference type="OrthoDB" id="163768at2"/>
<dbReference type="NCBIfam" id="TIGR03177">
    <property type="entry name" value="pilus_cpaB"/>
    <property type="match status" value="1"/>
</dbReference>
<dbReference type="Pfam" id="PF16976">
    <property type="entry name" value="RcpC"/>
    <property type="match status" value="1"/>
</dbReference>
<feature type="domain" description="SAF" evidence="1">
    <location>
        <begin position="48"/>
        <end position="117"/>
    </location>
</feature>
<sequence>MRISVLVSLFIAICLAVMAVVGAKDFLGEQQRRLLSDNRPAVPPKPELTIVVASEPISFGERLGAAKLRTIAWSSDITPEGSFTSIEDVVGQDDDNSARFALTTMAPGEPILATKITLPGQRAKLSTALTPGMKAVSIRVNDVLGVAGFVLPGDRVDVMLTRASRGTEPFVDILLQGVKVLAIDQIADELKDKPSVVRTVTFEVNTTEAQKLVLAGNVGTLSLALRNVGSNDIENNDRITMADLTEFDVAEDLAPVAVKAEPSVETQKLDAMEVLLKSTLDGISDRLTSVEDKIQKPEPTEIEKIVERVVIAPPVPTKKATVGVIRNGRRDVYKVEPSSAGSYGAEPQLAPELVKVQLEN</sequence>
<dbReference type="RefSeq" id="WP_092424155.1">
    <property type="nucleotide sequence ID" value="NZ_FNCL01000005.1"/>
</dbReference>
<protein>
    <submittedName>
        <fullName evidence="2">Pilus assembly protein CpaB</fullName>
    </submittedName>
</protein>
<dbReference type="Proteomes" id="UP000199392">
    <property type="component" value="Unassembled WGS sequence"/>
</dbReference>